<evidence type="ECO:0000313" key="2">
    <source>
        <dbReference type="Proteomes" id="UP000811609"/>
    </source>
</evidence>
<accession>A0A8T1NWN4</accession>
<protein>
    <submittedName>
        <fullName evidence="1">Uncharacterized protein</fullName>
    </submittedName>
</protein>
<comment type="caution">
    <text evidence="1">The sequence shown here is derived from an EMBL/GenBank/DDBJ whole genome shotgun (WGS) entry which is preliminary data.</text>
</comment>
<gene>
    <name evidence="1" type="ORF">CIPAW_12G060700</name>
</gene>
<name>A0A8T1NWN4_CARIL</name>
<dbReference type="Proteomes" id="UP000811609">
    <property type="component" value="Chromosome 12"/>
</dbReference>
<dbReference type="AlphaFoldDB" id="A0A8T1NWN4"/>
<sequence length="47" mass="5602">MSTSTFEFLDPFCVFRIVGRKGKNKRSFLATRKSQRFYPFCSSYTHK</sequence>
<dbReference type="EMBL" id="CM031820">
    <property type="protein sequence ID" value="KAG6633624.1"/>
    <property type="molecule type" value="Genomic_DNA"/>
</dbReference>
<organism evidence="1 2">
    <name type="scientific">Carya illinoinensis</name>
    <name type="common">Pecan</name>
    <dbReference type="NCBI Taxonomy" id="32201"/>
    <lineage>
        <taxon>Eukaryota</taxon>
        <taxon>Viridiplantae</taxon>
        <taxon>Streptophyta</taxon>
        <taxon>Embryophyta</taxon>
        <taxon>Tracheophyta</taxon>
        <taxon>Spermatophyta</taxon>
        <taxon>Magnoliopsida</taxon>
        <taxon>eudicotyledons</taxon>
        <taxon>Gunneridae</taxon>
        <taxon>Pentapetalae</taxon>
        <taxon>rosids</taxon>
        <taxon>fabids</taxon>
        <taxon>Fagales</taxon>
        <taxon>Juglandaceae</taxon>
        <taxon>Carya</taxon>
    </lineage>
</organism>
<evidence type="ECO:0000313" key="1">
    <source>
        <dbReference type="EMBL" id="KAG6633624.1"/>
    </source>
</evidence>
<proteinExistence type="predicted"/>
<reference evidence="1" key="1">
    <citation type="submission" date="2020-12" db="EMBL/GenBank/DDBJ databases">
        <title>WGS assembly of Carya illinoinensis cv. Pawnee.</title>
        <authorList>
            <person name="Platts A."/>
            <person name="Shu S."/>
            <person name="Wright S."/>
            <person name="Barry K."/>
            <person name="Edger P."/>
            <person name="Pires J.C."/>
            <person name="Schmutz J."/>
        </authorList>
    </citation>
    <scope>NUCLEOTIDE SEQUENCE</scope>
    <source>
        <tissue evidence="1">Leaf</tissue>
    </source>
</reference>
<keyword evidence="2" id="KW-1185">Reference proteome</keyword>